<accession>A0A533I507</accession>
<evidence type="ECO:0000256" key="2">
    <source>
        <dbReference type="ARBA" id="ARBA00022448"/>
    </source>
</evidence>
<evidence type="ECO:0000313" key="8">
    <source>
        <dbReference type="Proteomes" id="UP000315344"/>
    </source>
</evidence>
<protein>
    <submittedName>
        <fullName evidence="7">ABC transporter ATP-binding protein</fullName>
    </submittedName>
</protein>
<dbReference type="Proteomes" id="UP000315344">
    <property type="component" value="Unassembled WGS sequence"/>
</dbReference>
<dbReference type="PROSITE" id="PS50893">
    <property type="entry name" value="ABC_TRANSPORTER_2"/>
    <property type="match status" value="1"/>
</dbReference>
<keyword evidence="2" id="KW-0813">Transport</keyword>
<dbReference type="GO" id="GO:0005524">
    <property type="term" value="F:ATP binding"/>
    <property type="evidence" value="ECO:0007669"/>
    <property type="project" value="UniProtKB-KW"/>
</dbReference>
<keyword evidence="4 7" id="KW-0067">ATP-binding</keyword>
<dbReference type="PANTHER" id="PTHR43820">
    <property type="entry name" value="HIGH-AFFINITY BRANCHED-CHAIN AMINO ACID TRANSPORT ATP-BINDING PROTEIN LIVF"/>
    <property type="match status" value="1"/>
</dbReference>
<comment type="similarity">
    <text evidence="1">Belongs to the ABC transporter superfamily.</text>
</comment>
<evidence type="ECO:0000259" key="6">
    <source>
        <dbReference type="PROSITE" id="PS50893"/>
    </source>
</evidence>
<dbReference type="InterPro" id="IPR003593">
    <property type="entry name" value="AAA+_ATPase"/>
</dbReference>
<dbReference type="GO" id="GO:0015658">
    <property type="term" value="F:branched-chain amino acid transmembrane transporter activity"/>
    <property type="evidence" value="ECO:0007669"/>
    <property type="project" value="TreeGrafter"/>
</dbReference>
<dbReference type="PANTHER" id="PTHR43820:SF4">
    <property type="entry name" value="HIGH-AFFINITY BRANCHED-CHAIN AMINO ACID TRANSPORT ATP-BINDING PROTEIN LIVF"/>
    <property type="match status" value="1"/>
</dbReference>
<dbReference type="GO" id="GO:0016887">
    <property type="term" value="F:ATP hydrolysis activity"/>
    <property type="evidence" value="ECO:0007669"/>
    <property type="project" value="InterPro"/>
</dbReference>
<evidence type="ECO:0000313" key="7">
    <source>
        <dbReference type="EMBL" id="TKW65474.1"/>
    </source>
</evidence>
<proteinExistence type="inferred from homology"/>
<organism evidence="7 8">
    <name type="scientific">Paracoccus denitrificans</name>
    <dbReference type="NCBI Taxonomy" id="266"/>
    <lineage>
        <taxon>Bacteria</taxon>
        <taxon>Pseudomonadati</taxon>
        <taxon>Pseudomonadota</taxon>
        <taxon>Alphaproteobacteria</taxon>
        <taxon>Rhodobacterales</taxon>
        <taxon>Paracoccaceae</taxon>
        <taxon>Paracoccus</taxon>
    </lineage>
</organism>
<keyword evidence="3" id="KW-0547">Nucleotide-binding</keyword>
<name>A0A533I507_PARDE</name>
<dbReference type="GO" id="GO:0015807">
    <property type="term" value="P:L-amino acid transport"/>
    <property type="evidence" value="ECO:0007669"/>
    <property type="project" value="TreeGrafter"/>
</dbReference>
<dbReference type="CDD" id="cd03224">
    <property type="entry name" value="ABC_TM1139_LivF_branched"/>
    <property type="match status" value="1"/>
</dbReference>
<dbReference type="InterPro" id="IPR003439">
    <property type="entry name" value="ABC_transporter-like_ATP-bd"/>
</dbReference>
<dbReference type="PROSITE" id="PS00211">
    <property type="entry name" value="ABC_TRANSPORTER_1"/>
    <property type="match status" value="1"/>
</dbReference>
<comment type="caution">
    <text evidence="7">The sequence shown here is derived from an EMBL/GenBank/DDBJ whole genome shotgun (WGS) entry which is preliminary data.</text>
</comment>
<evidence type="ECO:0000256" key="3">
    <source>
        <dbReference type="ARBA" id="ARBA00022741"/>
    </source>
</evidence>
<dbReference type="InterPro" id="IPR017871">
    <property type="entry name" value="ABC_transporter-like_CS"/>
</dbReference>
<dbReference type="Pfam" id="PF00005">
    <property type="entry name" value="ABC_tran"/>
    <property type="match status" value="1"/>
</dbReference>
<gene>
    <name evidence="7" type="ORF">DI616_14995</name>
</gene>
<dbReference type="Gene3D" id="3.40.50.300">
    <property type="entry name" value="P-loop containing nucleotide triphosphate hydrolases"/>
    <property type="match status" value="1"/>
</dbReference>
<evidence type="ECO:0000256" key="5">
    <source>
        <dbReference type="ARBA" id="ARBA00022970"/>
    </source>
</evidence>
<dbReference type="SUPFAM" id="SSF52540">
    <property type="entry name" value="P-loop containing nucleoside triphosphate hydrolases"/>
    <property type="match status" value="1"/>
</dbReference>
<sequence>MSDEILQVRGLVAGYGKKKAVHGIDLTLHKGETLLVLGHNGAGKTTLMQSIFGLNPPKAGNVLYEGRDITGRNPAHNVSDGIAFVPQGHGIFASLTVRDNLELGAFVEHDRARVARYLDDVFSMFPILKERENQIAGTFSGGQKQMLAIGMALMHGPRVLILDEPSIGLAPNLVDRVMKSVAEIKARFDASIIIVEQNVKYSLPVADRVIVLKTGGVVYEGAPEPLMDHKKLIEFF</sequence>
<evidence type="ECO:0000256" key="4">
    <source>
        <dbReference type="ARBA" id="ARBA00022840"/>
    </source>
</evidence>
<dbReference type="InterPro" id="IPR052156">
    <property type="entry name" value="BCAA_Transport_ATP-bd_LivF"/>
</dbReference>
<feature type="domain" description="ABC transporter" evidence="6">
    <location>
        <begin position="6"/>
        <end position="236"/>
    </location>
</feature>
<reference evidence="7 8" key="1">
    <citation type="journal article" date="2017" name="Nat. Commun.">
        <title>In situ click chemistry generation of cyclooxygenase-2 inhibitors.</title>
        <authorList>
            <person name="Bhardwaj A."/>
            <person name="Kaur J."/>
            <person name="Wuest M."/>
            <person name="Wuest F."/>
        </authorList>
    </citation>
    <scope>NUCLEOTIDE SEQUENCE [LARGE SCALE GENOMIC DNA]</scope>
    <source>
        <strain evidence="7">S2_012_000_R3_94</strain>
    </source>
</reference>
<dbReference type="AlphaFoldDB" id="A0A533I507"/>
<dbReference type="SMART" id="SM00382">
    <property type="entry name" value="AAA"/>
    <property type="match status" value="1"/>
</dbReference>
<dbReference type="InterPro" id="IPR027417">
    <property type="entry name" value="P-loop_NTPase"/>
</dbReference>
<evidence type="ECO:0000256" key="1">
    <source>
        <dbReference type="ARBA" id="ARBA00005417"/>
    </source>
</evidence>
<dbReference type="EMBL" id="VAFL01000013">
    <property type="protein sequence ID" value="TKW65474.1"/>
    <property type="molecule type" value="Genomic_DNA"/>
</dbReference>
<keyword evidence="5" id="KW-0029">Amino-acid transport</keyword>